<proteinExistence type="predicted"/>
<name>A0AC61S0A0_9FIRM</name>
<keyword evidence="2" id="KW-1185">Reference proteome</keyword>
<evidence type="ECO:0000313" key="1">
    <source>
        <dbReference type="EMBL" id="TGY97238.1"/>
    </source>
</evidence>
<dbReference type="Proteomes" id="UP000304953">
    <property type="component" value="Unassembled WGS sequence"/>
</dbReference>
<evidence type="ECO:0000313" key="2">
    <source>
        <dbReference type="Proteomes" id="UP000304953"/>
    </source>
</evidence>
<sequence>MVRIAIVEDEELYIEKLTEYLGKYQNQFGEQFEITVYRDGDGITSQYQAQFDIILMDIQMKFMDGMSAAEEIRRQDSQVVIIFITNMAQYAIRGYEVDALDYILKPVSYFAFSQKLSRAISRIPKEEDKKFTISVKGGILCVSISDIYYVESAGHNLLFHTASGTHMTSGTMKSAEEKLTAAGFSRGNKCYLINLEHVEGIQDKCAVVKGEMLQISRPRMSRFMQDLTRYWGDVL</sequence>
<dbReference type="EMBL" id="SRYA01000009">
    <property type="protein sequence ID" value="TGY97238.1"/>
    <property type="molecule type" value="Genomic_DNA"/>
</dbReference>
<gene>
    <name evidence="1" type="ORF">E5329_06095</name>
</gene>
<reference evidence="1" key="1">
    <citation type="submission" date="2019-04" db="EMBL/GenBank/DDBJ databases">
        <title>Microbes associate with the intestines of laboratory mice.</title>
        <authorList>
            <person name="Navarre W."/>
            <person name="Wong E."/>
            <person name="Huang K."/>
            <person name="Tropini C."/>
            <person name="Ng K."/>
            <person name="Yu B."/>
        </authorList>
    </citation>
    <scope>NUCLEOTIDE SEQUENCE</scope>
    <source>
        <strain evidence="1">NM01_1-7b</strain>
    </source>
</reference>
<protein>
    <submittedName>
        <fullName evidence="1">Response regulator transcription factor</fullName>
    </submittedName>
</protein>
<organism evidence="1 2">
    <name type="scientific">Petralouisia muris</name>
    <dbReference type="NCBI Taxonomy" id="3032872"/>
    <lineage>
        <taxon>Bacteria</taxon>
        <taxon>Bacillati</taxon>
        <taxon>Bacillota</taxon>
        <taxon>Clostridia</taxon>
        <taxon>Lachnospirales</taxon>
        <taxon>Lachnospiraceae</taxon>
        <taxon>Petralouisia</taxon>
    </lineage>
</organism>
<comment type="caution">
    <text evidence="1">The sequence shown here is derived from an EMBL/GenBank/DDBJ whole genome shotgun (WGS) entry which is preliminary data.</text>
</comment>
<accession>A0AC61S0A0</accession>